<name>A0A7C8M6L9_9PLEO</name>
<evidence type="ECO:0000256" key="2">
    <source>
        <dbReference type="SAM" id="MobiDB-lite"/>
    </source>
</evidence>
<keyword evidence="3" id="KW-0732">Signal</keyword>
<gene>
    <name evidence="4" type="ORF">BDV95DRAFT_606643</name>
</gene>
<dbReference type="OrthoDB" id="9972196at2759"/>
<reference evidence="4 5" key="1">
    <citation type="submission" date="2020-01" db="EMBL/GenBank/DDBJ databases">
        <authorList>
            <consortium name="DOE Joint Genome Institute"/>
            <person name="Haridas S."/>
            <person name="Albert R."/>
            <person name="Binder M."/>
            <person name="Bloem J."/>
            <person name="Labutti K."/>
            <person name="Salamov A."/>
            <person name="Andreopoulos B."/>
            <person name="Baker S.E."/>
            <person name="Barry K."/>
            <person name="Bills G."/>
            <person name="Bluhm B.H."/>
            <person name="Cannon C."/>
            <person name="Castanera R."/>
            <person name="Culley D.E."/>
            <person name="Daum C."/>
            <person name="Ezra D."/>
            <person name="Gonzalez J.B."/>
            <person name="Henrissat B."/>
            <person name="Kuo A."/>
            <person name="Liang C."/>
            <person name="Lipzen A."/>
            <person name="Lutzoni F."/>
            <person name="Magnuson J."/>
            <person name="Mondo S."/>
            <person name="Nolan M."/>
            <person name="Ohm R."/>
            <person name="Pangilinan J."/>
            <person name="Park H.-J.H."/>
            <person name="Ramirez L."/>
            <person name="Alfaro M."/>
            <person name="Sun H."/>
            <person name="Tritt A."/>
            <person name="Yoshinaga Y."/>
            <person name="Zwiers L.-H.L."/>
            <person name="Turgeon B.G."/>
            <person name="Goodwin S.B."/>
            <person name="Spatafora J.W."/>
            <person name="Crous P.W."/>
            <person name="Grigoriev I.V."/>
        </authorList>
    </citation>
    <scope>NUCLEOTIDE SEQUENCE [LARGE SCALE GENOMIC DNA]</scope>
    <source>
        <strain evidence="4 5">CBS 611.86</strain>
    </source>
</reference>
<dbReference type="PANTHER" id="PTHR30344">
    <property type="entry name" value="6-PHOSPHOGLUCONOLACTONASE-RELATED"/>
    <property type="match status" value="1"/>
</dbReference>
<protein>
    <submittedName>
        <fullName evidence="4">6-phosphogluconolactonase</fullName>
    </submittedName>
</protein>
<dbReference type="Pfam" id="PF10282">
    <property type="entry name" value="Lactonase"/>
    <property type="match status" value="1"/>
</dbReference>
<dbReference type="EMBL" id="JAADJZ010000010">
    <property type="protein sequence ID" value="KAF2872080.1"/>
    <property type="molecule type" value="Genomic_DNA"/>
</dbReference>
<keyword evidence="5" id="KW-1185">Reference proteome</keyword>
<dbReference type="Proteomes" id="UP000481861">
    <property type="component" value="Unassembled WGS sequence"/>
</dbReference>
<comment type="caution">
    <text evidence="4">The sequence shown here is derived from an EMBL/GenBank/DDBJ whole genome shotgun (WGS) entry which is preliminary data.</text>
</comment>
<dbReference type="GO" id="GO:0017057">
    <property type="term" value="F:6-phosphogluconolactonase activity"/>
    <property type="evidence" value="ECO:0007669"/>
    <property type="project" value="TreeGrafter"/>
</dbReference>
<organism evidence="4 5">
    <name type="scientific">Massariosphaeria phaeospora</name>
    <dbReference type="NCBI Taxonomy" id="100035"/>
    <lineage>
        <taxon>Eukaryota</taxon>
        <taxon>Fungi</taxon>
        <taxon>Dikarya</taxon>
        <taxon>Ascomycota</taxon>
        <taxon>Pezizomycotina</taxon>
        <taxon>Dothideomycetes</taxon>
        <taxon>Pleosporomycetidae</taxon>
        <taxon>Pleosporales</taxon>
        <taxon>Pleosporales incertae sedis</taxon>
        <taxon>Massariosphaeria</taxon>
    </lineage>
</organism>
<proteinExistence type="inferred from homology"/>
<feature type="chain" id="PRO_5028802913" evidence="3">
    <location>
        <begin position="19"/>
        <end position="394"/>
    </location>
</feature>
<feature type="compositionally biased region" description="Low complexity" evidence="2">
    <location>
        <begin position="200"/>
        <end position="214"/>
    </location>
</feature>
<dbReference type="InterPro" id="IPR019405">
    <property type="entry name" value="Lactonase_7-beta_prop"/>
</dbReference>
<dbReference type="InterPro" id="IPR015943">
    <property type="entry name" value="WD40/YVTN_repeat-like_dom_sf"/>
</dbReference>
<sequence length="394" mass="41747">MLSAYYFLLPFFGELATAANLYATHYSGTINYLAFSGNSLTLTSSTRTGNTLPSWITYDGPGNALYIPDETFYGQPGTLTAFAIGSDGSLMPTNKASTPLGVVATTLYGGSNGKGFIANAHYQSSQVTTFKLPLSNGQPLQTLKYTMAAPGPNRGRQDAPHPHHVFVDPTGDFLLVPDLGADIIRIYQIEKTSGQLKECPGATTPPGTGPRHGTFWSPTGANTSSRIRRGADSTMLFVANELANSVAGWSVSYLASGCLTLALKQTLTPYQGNSTAARGTKIGEIKVKDNFLYTTNRNDKKFAPNDSVTQFTISSAGSLSWTDTTSSYGTYPRTLDINKAGDFVAIGDQTSANVAIVKRDPATGKLTGQAANLRIGTTGTPENEDGVSAVVWAE</sequence>
<feature type="region of interest" description="Disordered" evidence="2">
    <location>
        <begin position="197"/>
        <end position="224"/>
    </location>
</feature>
<evidence type="ECO:0000256" key="3">
    <source>
        <dbReference type="SAM" id="SignalP"/>
    </source>
</evidence>
<dbReference type="PANTHER" id="PTHR30344:SF1">
    <property type="entry name" value="6-PHOSPHOGLUCONOLACTONASE"/>
    <property type="match status" value="1"/>
</dbReference>
<dbReference type="AlphaFoldDB" id="A0A7C8M6L9"/>
<evidence type="ECO:0000313" key="4">
    <source>
        <dbReference type="EMBL" id="KAF2872080.1"/>
    </source>
</evidence>
<dbReference type="SUPFAM" id="SSF51004">
    <property type="entry name" value="C-terminal (heme d1) domain of cytochrome cd1-nitrite reductase"/>
    <property type="match status" value="1"/>
</dbReference>
<accession>A0A7C8M6L9</accession>
<evidence type="ECO:0000313" key="5">
    <source>
        <dbReference type="Proteomes" id="UP000481861"/>
    </source>
</evidence>
<comment type="similarity">
    <text evidence="1">Belongs to the cycloisomerase 2 family.</text>
</comment>
<dbReference type="Gene3D" id="2.130.10.10">
    <property type="entry name" value="YVTN repeat-like/Quinoprotein amine dehydrogenase"/>
    <property type="match status" value="1"/>
</dbReference>
<evidence type="ECO:0000256" key="1">
    <source>
        <dbReference type="ARBA" id="ARBA00005564"/>
    </source>
</evidence>
<dbReference type="InterPro" id="IPR011048">
    <property type="entry name" value="Haem_d1_sf"/>
</dbReference>
<feature type="signal peptide" evidence="3">
    <location>
        <begin position="1"/>
        <end position="18"/>
    </location>
</feature>
<dbReference type="InterPro" id="IPR050282">
    <property type="entry name" value="Cycloisomerase_2"/>
</dbReference>